<dbReference type="PANTHER" id="PTHR43280:SF2">
    <property type="entry name" value="HTH-TYPE TRANSCRIPTIONAL REGULATOR EXSA"/>
    <property type="match status" value="1"/>
</dbReference>
<reference evidence="5 6" key="1">
    <citation type="submission" date="2018-06" db="EMBL/GenBank/DDBJ databases">
        <authorList>
            <person name="Strepis N."/>
        </authorList>
    </citation>
    <scope>NUCLEOTIDE SEQUENCE [LARGE SCALE GENOMIC DNA]</scope>
    <source>
        <strain evidence="5">LUCI</strain>
    </source>
</reference>
<dbReference type="InterPro" id="IPR009057">
    <property type="entry name" value="Homeodomain-like_sf"/>
</dbReference>
<keyword evidence="1" id="KW-0805">Transcription regulation</keyword>
<keyword evidence="2" id="KW-0238">DNA-binding</keyword>
<dbReference type="SMART" id="SM00342">
    <property type="entry name" value="HTH_ARAC"/>
    <property type="match status" value="1"/>
</dbReference>
<evidence type="ECO:0000256" key="3">
    <source>
        <dbReference type="ARBA" id="ARBA00023163"/>
    </source>
</evidence>
<dbReference type="RefSeq" id="WP_122625967.1">
    <property type="nucleotide sequence ID" value="NZ_UPPP01000051.1"/>
</dbReference>
<dbReference type="OrthoDB" id="9813413at2"/>
<dbReference type="AlphaFoldDB" id="A0A498R460"/>
<name>A0A498R460_9FIRM</name>
<protein>
    <submittedName>
        <fullName evidence="5">Transcription regulator hth arac- type</fullName>
    </submittedName>
</protein>
<evidence type="ECO:0000256" key="2">
    <source>
        <dbReference type="ARBA" id="ARBA00023125"/>
    </source>
</evidence>
<accession>A0A498R460</accession>
<dbReference type="InterPro" id="IPR037923">
    <property type="entry name" value="HTH-like"/>
</dbReference>
<dbReference type="Pfam" id="PF02311">
    <property type="entry name" value="AraC_binding"/>
    <property type="match status" value="1"/>
</dbReference>
<dbReference type="SUPFAM" id="SSF46689">
    <property type="entry name" value="Homeodomain-like"/>
    <property type="match status" value="2"/>
</dbReference>
<dbReference type="PANTHER" id="PTHR43280">
    <property type="entry name" value="ARAC-FAMILY TRANSCRIPTIONAL REGULATOR"/>
    <property type="match status" value="1"/>
</dbReference>
<dbReference type="Gene3D" id="1.10.10.60">
    <property type="entry name" value="Homeodomain-like"/>
    <property type="match status" value="2"/>
</dbReference>
<dbReference type="InterPro" id="IPR018062">
    <property type="entry name" value="HTH_AraC-typ_CS"/>
</dbReference>
<evidence type="ECO:0000259" key="4">
    <source>
        <dbReference type="PROSITE" id="PS01124"/>
    </source>
</evidence>
<dbReference type="InterPro" id="IPR003313">
    <property type="entry name" value="AraC-bd"/>
</dbReference>
<dbReference type="GO" id="GO:0043565">
    <property type="term" value="F:sequence-specific DNA binding"/>
    <property type="evidence" value="ECO:0007669"/>
    <property type="project" value="InterPro"/>
</dbReference>
<dbReference type="EMBL" id="UPPP01000051">
    <property type="protein sequence ID" value="VBB04963.1"/>
    <property type="molecule type" value="Genomic_DNA"/>
</dbReference>
<evidence type="ECO:0000313" key="5">
    <source>
        <dbReference type="EMBL" id="VBB04963.1"/>
    </source>
</evidence>
<keyword evidence="3" id="KW-0804">Transcription</keyword>
<organism evidence="5 6">
    <name type="scientific">Lucifera butyrica</name>
    <dbReference type="NCBI Taxonomy" id="1351585"/>
    <lineage>
        <taxon>Bacteria</taxon>
        <taxon>Bacillati</taxon>
        <taxon>Bacillota</taxon>
        <taxon>Negativicutes</taxon>
        <taxon>Veillonellales</taxon>
        <taxon>Veillonellaceae</taxon>
        <taxon>Lucifera</taxon>
    </lineage>
</organism>
<keyword evidence="6" id="KW-1185">Reference proteome</keyword>
<dbReference type="InterPro" id="IPR018060">
    <property type="entry name" value="HTH_AraC"/>
</dbReference>
<feature type="domain" description="HTH araC/xylS-type" evidence="4">
    <location>
        <begin position="176"/>
        <end position="274"/>
    </location>
</feature>
<dbReference type="Proteomes" id="UP000277811">
    <property type="component" value="Unassembled WGS sequence"/>
</dbReference>
<dbReference type="SUPFAM" id="SSF51215">
    <property type="entry name" value="Regulatory protein AraC"/>
    <property type="match status" value="1"/>
</dbReference>
<dbReference type="PROSITE" id="PS00041">
    <property type="entry name" value="HTH_ARAC_FAMILY_1"/>
    <property type="match status" value="1"/>
</dbReference>
<dbReference type="GO" id="GO:0003700">
    <property type="term" value="F:DNA-binding transcription factor activity"/>
    <property type="evidence" value="ECO:0007669"/>
    <property type="project" value="InterPro"/>
</dbReference>
<dbReference type="Pfam" id="PF12833">
    <property type="entry name" value="HTH_18"/>
    <property type="match status" value="1"/>
</dbReference>
<sequence>MEISDEGVLSSSNMYFLIPSEFAQNVLYYLQYAGIFDCTEDYRVQRNFLNLYLLMLIDYGEMYIEYRGQNKTVSSGNIILMDCKYQHLYKAATKLKFRWIHFSGNGSQAYCDQLYNRYGSVFDTSSTIDKTVNNLLSMVERNVINEHQASVYIHQILGELSNTQSRLPYASNNSISRAIEFISQHYAENLSLRDMAAQVNLSPYYFTRLFNKYTNCSPHEYLLNVRLKKAQEKLVMSDDSVENVGFVCGFNNASHFIRAFKKNTGMTPNQFRRIQF</sequence>
<evidence type="ECO:0000256" key="1">
    <source>
        <dbReference type="ARBA" id="ARBA00023015"/>
    </source>
</evidence>
<dbReference type="PROSITE" id="PS01124">
    <property type="entry name" value="HTH_ARAC_FAMILY_2"/>
    <property type="match status" value="1"/>
</dbReference>
<evidence type="ECO:0000313" key="6">
    <source>
        <dbReference type="Proteomes" id="UP000277811"/>
    </source>
</evidence>
<dbReference type="PRINTS" id="PR00032">
    <property type="entry name" value="HTHARAC"/>
</dbReference>
<dbReference type="InterPro" id="IPR020449">
    <property type="entry name" value="Tscrpt_reg_AraC-type_HTH"/>
</dbReference>
<proteinExistence type="predicted"/>
<gene>
    <name evidence="5" type="ORF">LUCI_0169</name>
</gene>